<organism evidence="8 9">
    <name type="scientific">Candidatus Accumulibacter phosphatis</name>
    <dbReference type="NCBI Taxonomy" id="327160"/>
    <lineage>
        <taxon>Bacteria</taxon>
        <taxon>Pseudomonadati</taxon>
        <taxon>Pseudomonadota</taxon>
        <taxon>Betaproteobacteria</taxon>
        <taxon>Candidatus Accumulibacter</taxon>
    </lineage>
</organism>
<evidence type="ECO:0000313" key="8">
    <source>
        <dbReference type="EMBL" id="KFB70379.1"/>
    </source>
</evidence>
<evidence type="ECO:0000256" key="4">
    <source>
        <dbReference type="ARBA" id="ARBA00022989"/>
    </source>
</evidence>
<evidence type="ECO:0000259" key="7">
    <source>
        <dbReference type="SMART" id="SM01049"/>
    </source>
</evidence>
<dbReference type="AlphaFoldDB" id="A0A084Y6N5"/>
<dbReference type="EMBL" id="JDVG02000710">
    <property type="protein sequence ID" value="KFB70379.1"/>
    <property type="molecule type" value="Genomic_DNA"/>
</dbReference>
<feature type="chain" id="PRO_5001785596" evidence="6">
    <location>
        <begin position="21"/>
        <end position="149"/>
    </location>
</feature>
<dbReference type="Proteomes" id="UP000020077">
    <property type="component" value="Unassembled WGS sequence"/>
</dbReference>
<dbReference type="Pfam" id="PF17200">
    <property type="entry name" value="sCache_2"/>
    <property type="match status" value="1"/>
</dbReference>
<name>A0A084Y6N5_9PROT</name>
<dbReference type="InterPro" id="IPR033480">
    <property type="entry name" value="sCache_2"/>
</dbReference>
<gene>
    <name evidence="8" type="primary">mcp4_7</name>
    <name evidence="8" type="ORF">AW09_004519</name>
</gene>
<dbReference type="Gene3D" id="3.30.450.20">
    <property type="entry name" value="PAS domain"/>
    <property type="match status" value="1"/>
</dbReference>
<dbReference type="GO" id="GO:0005886">
    <property type="term" value="C:plasma membrane"/>
    <property type="evidence" value="ECO:0007669"/>
    <property type="project" value="UniProtKB-SubCell"/>
</dbReference>
<protein>
    <submittedName>
        <fullName evidence="8">Methyl-accepting chemotaxis protein 4</fullName>
    </submittedName>
</protein>
<evidence type="ECO:0000256" key="3">
    <source>
        <dbReference type="ARBA" id="ARBA00022692"/>
    </source>
</evidence>
<dbReference type="SMART" id="SM01049">
    <property type="entry name" value="Cache_2"/>
    <property type="match status" value="1"/>
</dbReference>
<evidence type="ECO:0000313" key="9">
    <source>
        <dbReference type="Proteomes" id="UP000020077"/>
    </source>
</evidence>
<comment type="caution">
    <text evidence="8">The sequence shown here is derived from an EMBL/GenBank/DDBJ whole genome shotgun (WGS) entry which is preliminary data.</text>
</comment>
<keyword evidence="4" id="KW-1133">Transmembrane helix</keyword>
<comment type="subcellular location">
    <subcellularLocation>
        <location evidence="1">Cell membrane</location>
        <topology evidence="1">Multi-pass membrane protein</topology>
    </subcellularLocation>
</comment>
<accession>A0A084Y6N5</accession>
<reference evidence="8 9" key="1">
    <citation type="submission" date="2014-02" db="EMBL/GenBank/DDBJ databases">
        <title>Expanding our view of genomic diversity in Candidatus Accumulibacter clades.</title>
        <authorList>
            <person name="Skennerton C.T."/>
            <person name="Barr J.J."/>
            <person name="Slater F.R."/>
            <person name="Bond P.L."/>
            <person name="Tyson G.W."/>
        </authorList>
    </citation>
    <scope>NUCLEOTIDE SEQUENCE [LARGE SCALE GENOMIC DNA]</scope>
    <source>
        <strain evidence="9">BA-91</strain>
    </source>
</reference>
<feature type="domain" description="Single Cache" evidence="7">
    <location>
        <begin position="29"/>
        <end position="101"/>
    </location>
</feature>
<keyword evidence="5" id="KW-0472">Membrane</keyword>
<evidence type="ECO:0000256" key="5">
    <source>
        <dbReference type="ARBA" id="ARBA00023136"/>
    </source>
</evidence>
<sequence length="149" mass="15923">MKKILGIAALGIALGTNAFAAGEFGTPKEAEAHVQKAIKHLAAVGKDKAFADFGTPAWVDRDIYLVVLDFNGHVVAHGTNPKLIGKDMMSAKDPDGVAFTALMVDSAKVKGKGWTDYKFTDPATKKVLSKASYCEKQGEYSVCAGIYKR</sequence>
<proteinExistence type="predicted"/>
<keyword evidence="6" id="KW-0732">Signal</keyword>
<evidence type="ECO:0000256" key="2">
    <source>
        <dbReference type="ARBA" id="ARBA00022475"/>
    </source>
</evidence>
<evidence type="ECO:0000256" key="6">
    <source>
        <dbReference type="SAM" id="SignalP"/>
    </source>
</evidence>
<feature type="signal peptide" evidence="6">
    <location>
        <begin position="1"/>
        <end position="20"/>
    </location>
</feature>
<evidence type="ECO:0000256" key="1">
    <source>
        <dbReference type="ARBA" id="ARBA00004651"/>
    </source>
</evidence>
<keyword evidence="3" id="KW-0812">Transmembrane</keyword>
<keyword evidence="2" id="KW-1003">Cell membrane</keyword>